<accession>A0ABS9ZJL0</accession>
<comment type="caution">
    <text evidence="1">The sequence shown here is derived from an EMBL/GenBank/DDBJ whole genome shotgun (WGS) entry which is preliminary data.</text>
</comment>
<evidence type="ECO:0008006" key="3">
    <source>
        <dbReference type="Google" id="ProtNLM"/>
    </source>
</evidence>
<reference evidence="1 2" key="1">
    <citation type="submission" date="2015-12" db="EMBL/GenBank/DDBJ databases">
        <title>Phylogenomics in the description of a new species in the Pseudomonas syringae group.</title>
        <authorList>
            <person name="Busquets A."/>
            <person name="Gomila M."/>
            <person name="Beiki F."/>
            <person name="Rahimian H."/>
            <person name="Mulet M."/>
            <person name="Sanchez D."/>
            <person name="Garcia-Valdes E."/>
            <person name="Lalucat J."/>
        </authorList>
    </citation>
    <scope>NUCLEOTIDE SEQUENCE [LARGE SCALE GENOMIC DNA]</scope>
    <source>
        <strain evidence="1 2">S25</strain>
    </source>
</reference>
<evidence type="ECO:0000313" key="1">
    <source>
        <dbReference type="EMBL" id="MCI8210763.1"/>
    </source>
</evidence>
<dbReference type="RefSeq" id="WP_243246984.1">
    <property type="nucleotide sequence ID" value="NZ_LOHG01000008.1"/>
</dbReference>
<protein>
    <recommendedName>
        <fullName evidence="3">Neck protein</fullName>
    </recommendedName>
</protein>
<name>A0ABS9ZJL0_9PSED</name>
<evidence type="ECO:0000313" key="2">
    <source>
        <dbReference type="Proteomes" id="UP001320513"/>
    </source>
</evidence>
<dbReference type="Proteomes" id="UP001320513">
    <property type="component" value="Unassembled WGS sequence"/>
</dbReference>
<proteinExistence type="predicted"/>
<keyword evidence="2" id="KW-1185">Reference proteome</keyword>
<sequence length="191" mass="21098">MSFSLDLKAFVEKARANAETVVKKVSLDLAYSVIDRSPVGNPELWSSNAVAVEYNNEVKRLNTEARRSPENLTKGGRLRPGRLIKDGMDLSSGKDYVGGRFRGNWQVSFDVPEAGQLEIIDPRGTQAKGSAAVMIQSFNSEVGTIWLMNNLPYGPRLEYEGWSRQAPAGMVRVSVTEWQTYVNDAVAGLDK</sequence>
<gene>
    <name evidence="1" type="ORF">AUC61_14590</name>
</gene>
<dbReference type="EMBL" id="LOHG01000008">
    <property type="protein sequence ID" value="MCI8210763.1"/>
    <property type="molecule type" value="Genomic_DNA"/>
</dbReference>
<organism evidence="1 2">
    <name type="scientific">Pseudomonas maioricensis</name>
    <dbReference type="NCBI Taxonomy" id="1766623"/>
    <lineage>
        <taxon>Bacteria</taxon>
        <taxon>Pseudomonadati</taxon>
        <taxon>Pseudomonadota</taxon>
        <taxon>Gammaproteobacteria</taxon>
        <taxon>Pseudomonadales</taxon>
        <taxon>Pseudomonadaceae</taxon>
        <taxon>Pseudomonas</taxon>
    </lineage>
</organism>